<dbReference type="AlphaFoldDB" id="A0A1M4E0N4"/>
<dbReference type="InterPro" id="IPR011989">
    <property type="entry name" value="ARM-like"/>
</dbReference>
<dbReference type="RefSeq" id="WP_225271643.1">
    <property type="nucleotide sequence ID" value="NZ_CP084058.1"/>
</dbReference>
<evidence type="ECO:0008006" key="2">
    <source>
        <dbReference type="Google" id="ProtNLM"/>
    </source>
</evidence>
<dbReference type="SUPFAM" id="SSF48371">
    <property type="entry name" value="ARM repeat"/>
    <property type="match status" value="1"/>
</dbReference>
<accession>A0A1M4E0N4</accession>
<dbReference type="Gene3D" id="1.25.10.10">
    <property type="entry name" value="Leucine-rich Repeat Variant"/>
    <property type="match status" value="1"/>
</dbReference>
<gene>
    <name evidence="1" type="ORF">BN4615_P1882</name>
</gene>
<protein>
    <recommendedName>
        <fullName evidence="2">FOG: HEAT repeat</fullName>
    </recommendedName>
</protein>
<sequence length="337" mass="35581">MEAIAEAVAILRNATCPGDHDQAWELVTKATQDLESASALAFTMVRSADAVDRKVGCDLLGSLVERDESLREPVLLAALELAASETDHAVHASIARTLGRTGDERALPELLRLAAHPDADVRQDVAASLPLGVDASEPVIEALIRLSADADDDVRNWATFALGQQCQADGTAIRAALWARVDDAFGEVREEAIAGLARRRDARVVPYVARLLETGAFYPYQLTAFSCLAEPALLPYLREYEEDEGIVAALRACDPEARGARDAFAADLAEALHDRAPDLGFGVFGEVCEPGLVLAVAGGGLDWSLEPLYDRAGGDPARAAEMIIGALPGGTASAASA</sequence>
<dbReference type="InterPro" id="IPR016024">
    <property type="entry name" value="ARM-type_fold"/>
</dbReference>
<reference evidence="1" key="1">
    <citation type="submission" date="2016-04" db="EMBL/GenBank/DDBJ databases">
        <authorList>
            <person name="Evans L.H."/>
            <person name="Alamgir A."/>
            <person name="Owens N."/>
            <person name="Weber N.D."/>
            <person name="Virtaneva K."/>
            <person name="Barbian K."/>
            <person name="Babar A."/>
            <person name="Rosenke K."/>
        </authorList>
    </citation>
    <scope>NUCLEOTIDE SEQUENCE</scope>
    <source>
        <strain evidence="1">Nono1</strain>
    </source>
</reference>
<evidence type="ECO:0000313" key="1">
    <source>
        <dbReference type="EMBL" id="SBO92368.1"/>
    </source>
</evidence>
<name>A0A1M4E0N4_9ACTN</name>
<organism evidence="1">
    <name type="scientific">Nonomuraea gerenzanensis</name>
    <dbReference type="NCBI Taxonomy" id="93944"/>
    <lineage>
        <taxon>Bacteria</taxon>
        <taxon>Bacillati</taxon>
        <taxon>Actinomycetota</taxon>
        <taxon>Actinomycetes</taxon>
        <taxon>Streptosporangiales</taxon>
        <taxon>Streptosporangiaceae</taxon>
        <taxon>Nonomuraea</taxon>
    </lineage>
</organism>
<dbReference type="Pfam" id="PF13646">
    <property type="entry name" value="HEAT_2"/>
    <property type="match status" value="1"/>
</dbReference>
<dbReference type="EMBL" id="LT559118">
    <property type="protein sequence ID" value="SBO92368.1"/>
    <property type="molecule type" value="Genomic_DNA"/>
</dbReference>
<proteinExistence type="predicted"/>